<dbReference type="OrthoDB" id="277336at2"/>
<keyword evidence="2" id="KW-1185">Reference proteome</keyword>
<dbReference type="RefSeq" id="WP_146567951.1">
    <property type="nucleotide sequence ID" value="NZ_SIHJ01000003.1"/>
</dbReference>
<dbReference type="Proteomes" id="UP000316714">
    <property type="component" value="Unassembled WGS sequence"/>
</dbReference>
<organism evidence="1 2">
    <name type="scientific">Posidoniimonas corsicana</name>
    <dbReference type="NCBI Taxonomy" id="1938618"/>
    <lineage>
        <taxon>Bacteria</taxon>
        <taxon>Pseudomonadati</taxon>
        <taxon>Planctomycetota</taxon>
        <taxon>Planctomycetia</taxon>
        <taxon>Pirellulales</taxon>
        <taxon>Lacipirellulaceae</taxon>
        <taxon>Posidoniimonas</taxon>
    </lineage>
</organism>
<evidence type="ECO:0000313" key="1">
    <source>
        <dbReference type="EMBL" id="TWT32515.1"/>
    </source>
</evidence>
<proteinExistence type="predicted"/>
<dbReference type="AlphaFoldDB" id="A0A5C5V492"/>
<evidence type="ECO:0008006" key="3">
    <source>
        <dbReference type="Google" id="ProtNLM"/>
    </source>
</evidence>
<gene>
    <name evidence="1" type="ORF">KOR34_42780</name>
</gene>
<sequence>MTDRRYNPNHPDRRPLRWGAVLSCVAVLAVLAGCGGDAPVQFTINEQEMGRIAEELVEIPLGQYEVPVPAPYADDSAQTRYKTALLFRFRLDALVEPHESGSTARLIDRNKNSLRDRVMTTCRNSSVNELLDPQLTAFRARVLDEIQPLFEGHLVRRLVITEVLTDPM</sequence>
<name>A0A5C5V492_9BACT</name>
<evidence type="ECO:0000313" key="2">
    <source>
        <dbReference type="Proteomes" id="UP000316714"/>
    </source>
</evidence>
<accession>A0A5C5V492</accession>
<dbReference type="EMBL" id="SIHJ01000003">
    <property type="protein sequence ID" value="TWT32515.1"/>
    <property type="molecule type" value="Genomic_DNA"/>
</dbReference>
<reference evidence="1 2" key="1">
    <citation type="submission" date="2019-02" db="EMBL/GenBank/DDBJ databases">
        <title>Deep-cultivation of Planctomycetes and their phenomic and genomic characterization uncovers novel biology.</title>
        <authorList>
            <person name="Wiegand S."/>
            <person name="Jogler M."/>
            <person name="Boedeker C."/>
            <person name="Pinto D."/>
            <person name="Vollmers J."/>
            <person name="Rivas-Marin E."/>
            <person name="Kohn T."/>
            <person name="Peeters S.H."/>
            <person name="Heuer A."/>
            <person name="Rast P."/>
            <person name="Oberbeckmann S."/>
            <person name="Bunk B."/>
            <person name="Jeske O."/>
            <person name="Meyerdierks A."/>
            <person name="Storesund J.E."/>
            <person name="Kallscheuer N."/>
            <person name="Luecker S."/>
            <person name="Lage O.M."/>
            <person name="Pohl T."/>
            <person name="Merkel B.J."/>
            <person name="Hornburger P."/>
            <person name="Mueller R.-W."/>
            <person name="Bruemmer F."/>
            <person name="Labrenz M."/>
            <person name="Spormann A.M."/>
            <person name="Op Den Camp H."/>
            <person name="Overmann J."/>
            <person name="Amann R."/>
            <person name="Jetten M.S.M."/>
            <person name="Mascher T."/>
            <person name="Medema M.H."/>
            <person name="Devos D.P."/>
            <person name="Kaster A.-K."/>
            <person name="Ovreas L."/>
            <person name="Rohde M."/>
            <person name="Galperin M.Y."/>
            <person name="Jogler C."/>
        </authorList>
    </citation>
    <scope>NUCLEOTIDE SEQUENCE [LARGE SCALE GENOMIC DNA]</scope>
    <source>
        <strain evidence="1 2">KOR34</strain>
    </source>
</reference>
<comment type="caution">
    <text evidence="1">The sequence shown here is derived from an EMBL/GenBank/DDBJ whole genome shotgun (WGS) entry which is preliminary data.</text>
</comment>
<dbReference type="PROSITE" id="PS51257">
    <property type="entry name" value="PROKAR_LIPOPROTEIN"/>
    <property type="match status" value="1"/>
</dbReference>
<protein>
    <recommendedName>
        <fullName evidence="3">Flagellar protein FliL</fullName>
    </recommendedName>
</protein>